<evidence type="ECO:0000256" key="3">
    <source>
        <dbReference type="ARBA" id="ARBA00022512"/>
    </source>
</evidence>
<dbReference type="PANTHER" id="PTHR31736">
    <property type="match status" value="1"/>
</dbReference>
<keyword evidence="7 8" id="KW-0326">Glycosidase</keyword>
<organism evidence="9 10">
    <name type="scientific">Lupinus angustifolius</name>
    <name type="common">Narrow-leaved blue lupine</name>
    <dbReference type="NCBI Taxonomy" id="3871"/>
    <lineage>
        <taxon>Eukaryota</taxon>
        <taxon>Viridiplantae</taxon>
        <taxon>Streptophyta</taxon>
        <taxon>Embryophyta</taxon>
        <taxon>Tracheophyta</taxon>
        <taxon>Spermatophyta</taxon>
        <taxon>Magnoliopsida</taxon>
        <taxon>eudicotyledons</taxon>
        <taxon>Gunneridae</taxon>
        <taxon>Pentapetalae</taxon>
        <taxon>rosids</taxon>
        <taxon>fabids</taxon>
        <taxon>Fabales</taxon>
        <taxon>Fabaceae</taxon>
        <taxon>Papilionoideae</taxon>
        <taxon>50 kb inversion clade</taxon>
        <taxon>genistoids sensu lato</taxon>
        <taxon>core genistoids</taxon>
        <taxon>Genisteae</taxon>
        <taxon>Lupinus</taxon>
    </lineage>
</organism>
<evidence type="ECO:0000256" key="8">
    <source>
        <dbReference type="RuleBase" id="RU361169"/>
    </source>
</evidence>
<dbReference type="Proteomes" id="UP000188354">
    <property type="component" value="Chromosome LG16"/>
</dbReference>
<keyword evidence="10" id="KW-1185">Reference proteome</keyword>
<keyword evidence="5" id="KW-1015">Disulfide bond</keyword>
<keyword evidence="6" id="KW-0325">Glycoprotein</keyword>
<evidence type="ECO:0008006" key="11">
    <source>
        <dbReference type="Google" id="ProtNLM"/>
    </source>
</evidence>
<evidence type="ECO:0000256" key="7">
    <source>
        <dbReference type="ARBA" id="ARBA00023295"/>
    </source>
</evidence>
<keyword evidence="3" id="KW-0964">Secreted</keyword>
<dbReference type="GO" id="GO:0004650">
    <property type="term" value="F:polygalacturonase activity"/>
    <property type="evidence" value="ECO:0007669"/>
    <property type="project" value="InterPro"/>
</dbReference>
<comment type="subcellular location">
    <subcellularLocation>
        <location evidence="1">Secreted</location>
        <location evidence="1">Cell wall</location>
    </subcellularLocation>
</comment>
<dbReference type="GO" id="GO:0046576">
    <property type="term" value="F:rhamnogalacturonan alpha-L-rhamnopyranosyl-(1-&gt;4)-alpha-D-galactopyranosyluronide lyase activity"/>
    <property type="evidence" value="ECO:0007669"/>
    <property type="project" value="UniProtKB-ARBA"/>
</dbReference>
<dbReference type="InterPro" id="IPR011050">
    <property type="entry name" value="Pectin_lyase_fold/virulence"/>
</dbReference>
<dbReference type="AlphaFoldDB" id="A0A4P1QUB1"/>
<proteinExistence type="inferred from homology"/>
<keyword evidence="3" id="KW-0134">Cell wall</keyword>
<dbReference type="EMBL" id="CM007376">
    <property type="protein sequence ID" value="OIV95128.1"/>
    <property type="molecule type" value="Genomic_DNA"/>
</dbReference>
<evidence type="ECO:0000256" key="5">
    <source>
        <dbReference type="ARBA" id="ARBA00023157"/>
    </source>
</evidence>
<gene>
    <name evidence="9" type="ORF">TanjilG_21518</name>
</gene>
<dbReference type="InterPro" id="IPR012334">
    <property type="entry name" value="Pectin_lyas_fold"/>
</dbReference>
<evidence type="ECO:0000256" key="1">
    <source>
        <dbReference type="ARBA" id="ARBA00004191"/>
    </source>
</evidence>
<dbReference type="Pfam" id="PF00295">
    <property type="entry name" value="Glyco_hydro_28"/>
    <property type="match status" value="1"/>
</dbReference>
<dbReference type="STRING" id="3871.A0A4P1QUB1"/>
<evidence type="ECO:0000256" key="2">
    <source>
        <dbReference type="ARBA" id="ARBA00008834"/>
    </source>
</evidence>
<evidence type="ECO:0000256" key="6">
    <source>
        <dbReference type="ARBA" id="ARBA00023180"/>
    </source>
</evidence>
<reference evidence="9 10" key="1">
    <citation type="journal article" date="2017" name="Plant Biotechnol. J.">
        <title>A comprehensive draft genome sequence for lupin (Lupinus angustifolius), an emerging health food: insights into plant-microbe interactions and legume evolution.</title>
        <authorList>
            <person name="Hane J.K."/>
            <person name="Ming Y."/>
            <person name="Kamphuis L.G."/>
            <person name="Nelson M.N."/>
            <person name="Garg G."/>
            <person name="Atkins C.A."/>
            <person name="Bayer P.E."/>
            <person name="Bravo A."/>
            <person name="Bringans S."/>
            <person name="Cannon S."/>
            <person name="Edwards D."/>
            <person name="Foley R."/>
            <person name="Gao L.L."/>
            <person name="Harrison M.J."/>
            <person name="Huang W."/>
            <person name="Hurgobin B."/>
            <person name="Li S."/>
            <person name="Liu C.W."/>
            <person name="McGrath A."/>
            <person name="Morahan G."/>
            <person name="Murray J."/>
            <person name="Weller J."/>
            <person name="Jian J."/>
            <person name="Singh K.B."/>
        </authorList>
    </citation>
    <scope>NUCLEOTIDE SEQUENCE [LARGE SCALE GENOMIC DNA]</scope>
    <source>
        <strain evidence="10">cv. Tanjil</strain>
        <tissue evidence="9">Whole plant</tissue>
    </source>
</reference>
<dbReference type="SUPFAM" id="SSF51126">
    <property type="entry name" value="Pectin lyase-like"/>
    <property type="match status" value="1"/>
</dbReference>
<protein>
    <recommendedName>
        <fullName evidence="11">Polygalacturonase</fullName>
    </recommendedName>
</protein>
<keyword evidence="4 8" id="KW-0378">Hydrolase</keyword>
<evidence type="ECO:0000313" key="9">
    <source>
        <dbReference type="EMBL" id="OIV95128.1"/>
    </source>
</evidence>
<name>A0A4P1QUB1_LUPAN</name>
<evidence type="ECO:0000313" key="10">
    <source>
        <dbReference type="Proteomes" id="UP000188354"/>
    </source>
</evidence>
<dbReference type="Gramene" id="OIV95128">
    <property type="protein sequence ID" value="OIV95128"/>
    <property type="gene ID" value="TanjilG_21518"/>
</dbReference>
<sequence length="198" mass="21850">MDRECGQEQMDSGQQCHWSCHEWSVGSLGKDGGYATVENVYVSNCSFFGTTNGLRIKTWQNGYGFVRNVTYNNIRLQNTRNPIIIDQNYRDLVEDFPIAKLYEMMMQGKGIEIIGVTYKDVSGTSATSVAINLGCNSSEGCSNIIMDRVNLTSVSPSEKVIVLCSNVKGQETTVSPKVSCLTEKLPSTLIGSHILFSH</sequence>
<accession>A0A4P1QUB1</accession>
<evidence type="ECO:0000256" key="4">
    <source>
        <dbReference type="ARBA" id="ARBA00022801"/>
    </source>
</evidence>
<comment type="similarity">
    <text evidence="2 8">Belongs to the glycosyl hydrolase 28 family.</text>
</comment>
<dbReference type="InterPro" id="IPR000743">
    <property type="entry name" value="Glyco_hydro_28"/>
</dbReference>
<dbReference type="PANTHER" id="PTHR31736:SF19">
    <property type="entry name" value="PECTIN LYASE SUPERFAMILY PROTEIN-RELATED"/>
    <property type="match status" value="1"/>
</dbReference>
<dbReference type="Gene3D" id="2.160.20.10">
    <property type="entry name" value="Single-stranded right-handed beta-helix, Pectin lyase-like"/>
    <property type="match status" value="1"/>
</dbReference>
<dbReference type="GO" id="GO:0005975">
    <property type="term" value="P:carbohydrate metabolic process"/>
    <property type="evidence" value="ECO:0007669"/>
    <property type="project" value="InterPro"/>
</dbReference>